<keyword evidence="7 9" id="KW-0030">Aminoacyl-tRNA synthetase</keyword>
<evidence type="ECO:0000256" key="9">
    <source>
        <dbReference type="RuleBase" id="RU363035"/>
    </source>
</evidence>
<keyword evidence="5 9" id="KW-0067">ATP-binding</keyword>
<evidence type="ECO:0000256" key="8">
    <source>
        <dbReference type="ARBA" id="ARBA00032665"/>
    </source>
</evidence>
<protein>
    <recommendedName>
        <fullName evidence="2">isoleucine--tRNA ligase</fullName>
        <ecNumber evidence="2">6.1.1.5</ecNumber>
    </recommendedName>
    <alternativeName>
        <fullName evidence="8">Isoleucyl-tRNA synthetase</fullName>
    </alternativeName>
</protein>
<dbReference type="EC" id="6.1.1.5" evidence="2"/>
<dbReference type="RefSeq" id="XP_066827750.1">
    <property type="nucleotide sequence ID" value="XM_066976774.1"/>
</dbReference>
<dbReference type="Gene3D" id="3.90.740.10">
    <property type="entry name" value="Valyl/Leucyl/Isoleucyl-tRNA synthetase, editing domain"/>
    <property type="match status" value="1"/>
</dbReference>
<dbReference type="PROSITE" id="PS00178">
    <property type="entry name" value="AA_TRNA_LIGASE_I"/>
    <property type="match status" value="1"/>
</dbReference>
<evidence type="ECO:0000256" key="4">
    <source>
        <dbReference type="ARBA" id="ARBA00022741"/>
    </source>
</evidence>
<dbReference type="PANTHER" id="PTHR42765:SF1">
    <property type="entry name" value="ISOLEUCINE--TRNA LIGASE, MITOCHONDRIAL"/>
    <property type="match status" value="1"/>
</dbReference>
<dbReference type="Pfam" id="PF08264">
    <property type="entry name" value="Anticodon_1"/>
    <property type="match status" value="1"/>
</dbReference>
<dbReference type="SUPFAM" id="SSF50677">
    <property type="entry name" value="ValRS/IleRS/LeuRS editing domain"/>
    <property type="match status" value="1"/>
</dbReference>
<feature type="domain" description="Methionyl/Valyl/Leucyl/Isoleucyl-tRNA synthetase anticodon-binding" evidence="11">
    <location>
        <begin position="749"/>
        <end position="903"/>
    </location>
</feature>
<dbReference type="InterPro" id="IPR002301">
    <property type="entry name" value="Ile-tRNA-ligase"/>
</dbReference>
<dbReference type="InterPro" id="IPR009008">
    <property type="entry name" value="Val/Leu/Ile-tRNA-synth_edit"/>
</dbReference>
<dbReference type="Gene3D" id="1.10.730.20">
    <property type="match status" value="1"/>
</dbReference>
<organism evidence="12 13">
    <name type="scientific">Lodderomyces beijingensis</name>
    <dbReference type="NCBI Taxonomy" id="1775926"/>
    <lineage>
        <taxon>Eukaryota</taxon>
        <taxon>Fungi</taxon>
        <taxon>Dikarya</taxon>
        <taxon>Ascomycota</taxon>
        <taxon>Saccharomycotina</taxon>
        <taxon>Pichiomycetes</taxon>
        <taxon>Debaryomycetaceae</taxon>
        <taxon>Candida/Lodderomyces clade</taxon>
        <taxon>Lodderomyces</taxon>
    </lineage>
</organism>
<comment type="similarity">
    <text evidence="1 9">Belongs to the class-I aminoacyl-tRNA synthetase family.</text>
</comment>
<dbReference type="NCBIfam" id="TIGR00392">
    <property type="entry name" value="ileS"/>
    <property type="match status" value="1"/>
</dbReference>
<dbReference type="InterPro" id="IPR023585">
    <property type="entry name" value="Ile-tRNA-ligase_type1"/>
</dbReference>
<dbReference type="Proteomes" id="UP001497383">
    <property type="component" value="Chromosome 1"/>
</dbReference>
<dbReference type="EMBL" id="OZ022405">
    <property type="protein sequence ID" value="CAK9436254.1"/>
    <property type="molecule type" value="Genomic_DNA"/>
</dbReference>
<proteinExistence type="inferred from homology"/>
<dbReference type="CDD" id="cd07960">
    <property type="entry name" value="Anticodon_Ia_Ile_BEm"/>
    <property type="match status" value="1"/>
</dbReference>
<feature type="domain" description="Aminoacyl-tRNA synthetase class Ia" evidence="10">
    <location>
        <begin position="56"/>
        <end position="705"/>
    </location>
</feature>
<dbReference type="HAMAP" id="MF_02002">
    <property type="entry name" value="Ile_tRNA_synth_type1"/>
    <property type="match status" value="1"/>
</dbReference>
<keyword evidence="13" id="KW-1185">Reference proteome</keyword>
<evidence type="ECO:0000256" key="3">
    <source>
        <dbReference type="ARBA" id="ARBA00022598"/>
    </source>
</evidence>
<keyword evidence="6 9" id="KW-0648">Protein biosynthesis</keyword>
<evidence type="ECO:0000259" key="11">
    <source>
        <dbReference type="Pfam" id="PF08264"/>
    </source>
</evidence>
<dbReference type="InterPro" id="IPR033708">
    <property type="entry name" value="Anticodon_Ile_BEm"/>
</dbReference>
<evidence type="ECO:0000256" key="1">
    <source>
        <dbReference type="ARBA" id="ARBA00005594"/>
    </source>
</evidence>
<dbReference type="GeneID" id="92206008"/>
<dbReference type="InterPro" id="IPR050081">
    <property type="entry name" value="Ile-tRNA_ligase"/>
</dbReference>
<evidence type="ECO:0000259" key="10">
    <source>
        <dbReference type="Pfam" id="PF00133"/>
    </source>
</evidence>
<evidence type="ECO:0000313" key="13">
    <source>
        <dbReference type="Proteomes" id="UP001497383"/>
    </source>
</evidence>
<dbReference type="InterPro" id="IPR013155">
    <property type="entry name" value="M/V/L/I-tRNA-synth_anticd-bd"/>
</dbReference>
<gene>
    <name evidence="12" type="ORF">LODBEIA_P08120</name>
</gene>
<evidence type="ECO:0000256" key="2">
    <source>
        <dbReference type="ARBA" id="ARBA00013165"/>
    </source>
</evidence>
<dbReference type="PRINTS" id="PR00984">
    <property type="entry name" value="TRNASYNTHILE"/>
</dbReference>
<dbReference type="PANTHER" id="PTHR42765">
    <property type="entry name" value="SOLEUCYL-TRNA SYNTHETASE"/>
    <property type="match status" value="1"/>
</dbReference>
<dbReference type="InterPro" id="IPR009080">
    <property type="entry name" value="tRNAsynth_Ia_anticodon-bd"/>
</dbReference>
<evidence type="ECO:0000313" key="12">
    <source>
        <dbReference type="EMBL" id="CAK9436254.1"/>
    </source>
</evidence>
<evidence type="ECO:0000256" key="6">
    <source>
        <dbReference type="ARBA" id="ARBA00022917"/>
    </source>
</evidence>
<name>A0ABP0ZG84_9ASCO</name>
<keyword evidence="4 9" id="KW-0547">Nucleotide-binding</keyword>
<sequence length="995" mass="114229">MSLRPCTKVRSFSQASRCLNKPNYSKTLNLPKTELSPKLPLGEARERLLQATSGDLYQWQLRNRNNNSTQGDFIFHDGPPYANGDLHMGHALNKICKDIINRFQLMYNGKRVIYQPGWDCHGLPIELKVETSLKSQSKLEKSPVEIRKACKDWALQQINNQKNQFRQFAIMTDFDTPYITMDHEYEIDQLRVFVKLVELGLLSQQLKPVWWGCETQTALAEAELEYNDNHKSVAVFVKFPLVSDAFKNRYASEIGKRKLQLLIWTSTPWTIPANKAICVNKDLKYTFIHNEHESLMVETHLADGVVKLATGEQQQQSQYVKSNLEFLGSELIDEQYVNPANADNVKHPVLHGDHVVSTAGTGLVHNAPAHGRDDYLVAKENNIPLQESFIDNQGRYVEGSALPPGFAKLAGEKVNEIKTNMHCVDVMKSHDMIYHLNKSFKHSYPYDWRSQTPVIQRATPQWFVNVEKIKPFALEALENVKFMPSGGSNRLKSFIDNRSEWCISRQRCWGVPLPVIYNRQTNEPVMDRNVLEHIVTKIEEFGTDEWFVAEDDISRWIPQELDGEQFYKGQDTMDVWFDSGTSWTTLKDNIAECNRTQQPLADVYLEGSDQHRGWFQSSLLNKVIYSGEEVEGGRHVFKAQAPFKTVITHGFITDGKGQKMSKSRGNVFTPQQAMEGIRKPLTPYLGTDGLRLWVASSNYKQDVSFNPEVLTRVSEMGKKYRLTFKYILGNLHGFDELDKVPYDELSALDKYVLHTLYTLQQTCAENYAEYNFSRVVSSVNTHVNSVLSAFYFDVCKDCLYTDSTTSRRRRAIQTVLSEILKCYIFALAPIQPLLVQEVWSHFRENSSPFTEPAASFKMPDSYANQHVNAQFEKFSQLRDLVFKEMEILKEKGVFKNKLSLEVQLRVEDQDTSELYQFIKQNESYLDDLFLVSQASLSDKTLESDIPLDVGGEKIHLSISPSRNHKCPRCWKFIAEEEDALCKKCDDVVHKTVDCK</sequence>
<dbReference type="InterPro" id="IPR001412">
    <property type="entry name" value="aa-tRNA-synth_I_CS"/>
</dbReference>
<dbReference type="SUPFAM" id="SSF47323">
    <property type="entry name" value="Anticodon-binding domain of a subclass of class I aminoacyl-tRNA synthetases"/>
    <property type="match status" value="1"/>
</dbReference>
<accession>A0ABP0ZG84</accession>
<dbReference type="Pfam" id="PF00133">
    <property type="entry name" value="tRNA-synt_1"/>
    <property type="match status" value="1"/>
</dbReference>
<evidence type="ECO:0000256" key="7">
    <source>
        <dbReference type="ARBA" id="ARBA00023146"/>
    </source>
</evidence>
<reference evidence="12 13" key="1">
    <citation type="submission" date="2024-03" db="EMBL/GenBank/DDBJ databases">
        <authorList>
            <person name="Brejova B."/>
        </authorList>
    </citation>
    <scope>NUCLEOTIDE SEQUENCE [LARGE SCALE GENOMIC DNA]</scope>
    <source>
        <strain evidence="12 13">CBS 14171</strain>
    </source>
</reference>
<dbReference type="SUPFAM" id="SSF52374">
    <property type="entry name" value="Nucleotidylyl transferase"/>
    <property type="match status" value="1"/>
</dbReference>
<dbReference type="Gene3D" id="3.40.50.620">
    <property type="entry name" value="HUPs"/>
    <property type="match status" value="2"/>
</dbReference>
<evidence type="ECO:0000256" key="5">
    <source>
        <dbReference type="ARBA" id="ARBA00022840"/>
    </source>
</evidence>
<keyword evidence="3 9" id="KW-0436">Ligase</keyword>
<dbReference type="InterPro" id="IPR014729">
    <property type="entry name" value="Rossmann-like_a/b/a_fold"/>
</dbReference>
<dbReference type="InterPro" id="IPR002300">
    <property type="entry name" value="aa-tRNA-synth_Ia"/>
</dbReference>